<evidence type="ECO:0000313" key="2">
    <source>
        <dbReference type="EMBL" id="SVE54279.1"/>
    </source>
</evidence>
<dbReference type="GO" id="GO:0003824">
    <property type="term" value="F:catalytic activity"/>
    <property type="evidence" value="ECO:0007669"/>
    <property type="project" value="InterPro"/>
</dbReference>
<sequence>VDFEAEVGVITNTVPMGISVEDAGEHIRWITIINDISLRQLCAIEIKTGFGFLQGKPHSALGQQSIPVLTLDEKYWHNNKFHGTMIIELNDKQIGKISTSKDMHFDFAQLIAHAAKTRELGAGTLIGSGTVSSPEQTDGFGCLMERNIVTNNTEYLKSGDRIKMYIEEFKDSLIIDQKVL</sequence>
<dbReference type="InterPro" id="IPR011234">
    <property type="entry name" value="Fumarylacetoacetase-like_C"/>
</dbReference>
<protein>
    <recommendedName>
        <fullName evidence="1">Fumarylacetoacetase-like C-terminal domain-containing protein</fullName>
    </recommendedName>
</protein>
<dbReference type="SUPFAM" id="SSF56529">
    <property type="entry name" value="FAH"/>
    <property type="match status" value="1"/>
</dbReference>
<organism evidence="2">
    <name type="scientific">marine metagenome</name>
    <dbReference type="NCBI Taxonomy" id="408172"/>
    <lineage>
        <taxon>unclassified sequences</taxon>
        <taxon>metagenomes</taxon>
        <taxon>ecological metagenomes</taxon>
    </lineage>
</organism>
<evidence type="ECO:0000259" key="1">
    <source>
        <dbReference type="Pfam" id="PF01557"/>
    </source>
</evidence>
<feature type="non-terminal residue" evidence="2">
    <location>
        <position position="1"/>
    </location>
</feature>
<dbReference type="EMBL" id="UINC01224591">
    <property type="protein sequence ID" value="SVE54279.1"/>
    <property type="molecule type" value="Genomic_DNA"/>
</dbReference>
<dbReference type="Gene3D" id="3.90.850.10">
    <property type="entry name" value="Fumarylacetoacetase-like, C-terminal domain"/>
    <property type="match status" value="1"/>
</dbReference>
<dbReference type="AlphaFoldDB" id="A0A383ECE0"/>
<dbReference type="InterPro" id="IPR036663">
    <property type="entry name" value="Fumarylacetoacetase_C_sf"/>
</dbReference>
<gene>
    <name evidence="2" type="ORF">METZ01_LOCUS507133</name>
</gene>
<reference evidence="2" key="1">
    <citation type="submission" date="2018-05" db="EMBL/GenBank/DDBJ databases">
        <authorList>
            <person name="Lanie J.A."/>
            <person name="Ng W.-L."/>
            <person name="Kazmierczak K.M."/>
            <person name="Andrzejewski T.M."/>
            <person name="Davidsen T.M."/>
            <person name="Wayne K.J."/>
            <person name="Tettelin H."/>
            <person name="Glass J.I."/>
            <person name="Rusch D."/>
            <person name="Podicherti R."/>
            <person name="Tsui H.-C.T."/>
            <person name="Winkler M.E."/>
        </authorList>
    </citation>
    <scope>NUCLEOTIDE SEQUENCE</scope>
</reference>
<proteinExistence type="predicted"/>
<dbReference type="Pfam" id="PF01557">
    <property type="entry name" value="FAA_hydrolase"/>
    <property type="match status" value="1"/>
</dbReference>
<dbReference type="PANTHER" id="PTHR43211:SF1">
    <property type="entry name" value="BLL6422 PROTEIN"/>
    <property type="match status" value="1"/>
</dbReference>
<accession>A0A383ECE0</accession>
<feature type="domain" description="Fumarylacetoacetase-like C-terminal" evidence="1">
    <location>
        <begin position="1"/>
        <end position="169"/>
    </location>
</feature>
<dbReference type="PANTHER" id="PTHR43211">
    <property type="entry name" value="FUMARYLACETOACETATE HYDROLASE"/>
    <property type="match status" value="1"/>
</dbReference>
<name>A0A383ECE0_9ZZZZ</name>